<name>A0A1V1PAR7_9BACT</name>
<protein>
    <submittedName>
        <fullName evidence="1">Uncharacterized protein</fullName>
    </submittedName>
</protein>
<comment type="caution">
    <text evidence="1">The sequence shown here is derived from an EMBL/GenBank/DDBJ whole genome shotgun (WGS) entry which is preliminary data.</text>
</comment>
<dbReference type="EMBL" id="ATBP01000210">
    <property type="protein sequence ID" value="ETR71888.1"/>
    <property type="molecule type" value="Genomic_DNA"/>
</dbReference>
<sequence length="77" mass="8564">MKVNLAFVSMVMHGKIPLTKFGDSGLRLMDAQAQSFQSWENGHSQLMTRHGKINSVMSGIPCIAMMAKTLLLPFNRI</sequence>
<dbReference type="Proteomes" id="UP000189670">
    <property type="component" value="Unassembled WGS sequence"/>
</dbReference>
<organism evidence="1 2">
    <name type="scientific">Candidatus Magnetoglobus multicellularis str. Araruama</name>
    <dbReference type="NCBI Taxonomy" id="890399"/>
    <lineage>
        <taxon>Bacteria</taxon>
        <taxon>Pseudomonadati</taxon>
        <taxon>Thermodesulfobacteriota</taxon>
        <taxon>Desulfobacteria</taxon>
        <taxon>Desulfobacterales</taxon>
        <taxon>Desulfobacteraceae</taxon>
        <taxon>Candidatus Magnetoglobus</taxon>
    </lineage>
</organism>
<evidence type="ECO:0000313" key="1">
    <source>
        <dbReference type="EMBL" id="ETR71888.1"/>
    </source>
</evidence>
<accession>A0A1V1PAR7</accession>
<evidence type="ECO:0000313" key="2">
    <source>
        <dbReference type="Proteomes" id="UP000189670"/>
    </source>
</evidence>
<dbReference type="AlphaFoldDB" id="A0A1V1PAR7"/>
<gene>
    <name evidence="1" type="ORF">OMM_07833</name>
</gene>
<proteinExistence type="predicted"/>
<reference evidence="2" key="1">
    <citation type="submission" date="2012-11" db="EMBL/GenBank/DDBJ databases">
        <authorList>
            <person name="Lucero-Rivera Y.E."/>
            <person name="Tovar-Ramirez D."/>
        </authorList>
    </citation>
    <scope>NUCLEOTIDE SEQUENCE [LARGE SCALE GENOMIC DNA]</scope>
    <source>
        <strain evidence="2">Araruama</strain>
    </source>
</reference>